<accession>A0A8H4QWK1</accession>
<name>A0A8H4QWK1_9AGAR</name>
<dbReference type="EMBL" id="JAACJL010000017">
    <property type="protein sequence ID" value="KAF4618526.1"/>
    <property type="molecule type" value="Genomic_DNA"/>
</dbReference>
<gene>
    <name evidence="1" type="ORF">D9613_009708</name>
</gene>
<proteinExistence type="predicted"/>
<dbReference type="Proteomes" id="UP000521872">
    <property type="component" value="Unassembled WGS sequence"/>
</dbReference>
<dbReference type="AlphaFoldDB" id="A0A8H4QWK1"/>
<reference evidence="1 2" key="1">
    <citation type="submission" date="2019-12" db="EMBL/GenBank/DDBJ databases">
        <authorList>
            <person name="Floudas D."/>
            <person name="Bentzer J."/>
            <person name="Ahren D."/>
            <person name="Johansson T."/>
            <person name="Persson P."/>
            <person name="Tunlid A."/>
        </authorList>
    </citation>
    <scope>NUCLEOTIDE SEQUENCE [LARGE SCALE GENOMIC DNA]</scope>
    <source>
        <strain evidence="1 2">CBS 102.39</strain>
    </source>
</reference>
<protein>
    <submittedName>
        <fullName evidence="1">Uncharacterized protein</fullName>
    </submittedName>
</protein>
<organism evidence="1 2">
    <name type="scientific">Agrocybe pediades</name>
    <dbReference type="NCBI Taxonomy" id="84607"/>
    <lineage>
        <taxon>Eukaryota</taxon>
        <taxon>Fungi</taxon>
        <taxon>Dikarya</taxon>
        <taxon>Basidiomycota</taxon>
        <taxon>Agaricomycotina</taxon>
        <taxon>Agaricomycetes</taxon>
        <taxon>Agaricomycetidae</taxon>
        <taxon>Agaricales</taxon>
        <taxon>Agaricineae</taxon>
        <taxon>Strophariaceae</taxon>
        <taxon>Agrocybe</taxon>
    </lineage>
</organism>
<evidence type="ECO:0000313" key="2">
    <source>
        <dbReference type="Proteomes" id="UP000521872"/>
    </source>
</evidence>
<sequence>MIAFALGQTPTTSLLGADENNLSWTVTQPVGSNLALSVMDANGSAGGIPPVIATVVAGQKTDCIVNLVATPPFEVTSNVTGGLQTCQPWGLRIKGGSPPYILTLSEIDSPVFTNVTIPNGLDAFTYINRANPGSQLYAAVSDSTGRWATGTPVVNTTGSCSADVTCPGLISSSGDAATLDKEAEAPSVVGSAKLKLSAPRQWHDDSLDAAVGHPIGGGGLAKLPTTSIHRSAKAMEVAAVQNRSSAAAHSQDRIPARLSARRNSTIFQHQDAGSVRELPPPYVDRTLLSAELAQ</sequence>
<evidence type="ECO:0000313" key="1">
    <source>
        <dbReference type="EMBL" id="KAF4618526.1"/>
    </source>
</evidence>
<keyword evidence="2" id="KW-1185">Reference proteome</keyword>
<comment type="caution">
    <text evidence="1">The sequence shown here is derived from an EMBL/GenBank/DDBJ whole genome shotgun (WGS) entry which is preliminary data.</text>
</comment>